<name>A0A2M7XEX0_9BACT</name>
<dbReference type="PANTHER" id="PTHR10741">
    <property type="entry name" value="TRANSLIN AND TRANSLIN ASSOCIATED PROTEIN X"/>
    <property type="match status" value="1"/>
</dbReference>
<dbReference type="Gene3D" id="1.20.58.2140">
    <property type="match status" value="1"/>
</dbReference>
<dbReference type="Proteomes" id="UP000229385">
    <property type="component" value="Unassembled WGS sequence"/>
</dbReference>
<dbReference type="AlphaFoldDB" id="A0A2M7XEX0"/>
<dbReference type="GO" id="GO:0043565">
    <property type="term" value="F:sequence-specific DNA binding"/>
    <property type="evidence" value="ECO:0007669"/>
    <property type="project" value="InterPro"/>
</dbReference>
<evidence type="ECO:0000313" key="2">
    <source>
        <dbReference type="Proteomes" id="UP000229385"/>
    </source>
</evidence>
<dbReference type="InterPro" id="IPR002848">
    <property type="entry name" value="Translin_fam"/>
</dbReference>
<dbReference type="SUPFAM" id="SSF74784">
    <property type="entry name" value="Translin"/>
    <property type="match status" value="1"/>
</dbReference>
<evidence type="ECO:0008006" key="3">
    <source>
        <dbReference type="Google" id="ProtNLM"/>
    </source>
</evidence>
<accession>A0A2M7XEX0</accession>
<proteinExistence type="predicted"/>
<dbReference type="EMBL" id="PFWU01000005">
    <property type="protein sequence ID" value="PJA46276.1"/>
    <property type="molecule type" value="Genomic_DNA"/>
</dbReference>
<reference evidence="2" key="1">
    <citation type="submission" date="2017-09" db="EMBL/GenBank/DDBJ databases">
        <title>Depth-based differentiation of microbial function through sediment-hosted aquifers and enrichment of novel symbionts in the deep terrestrial subsurface.</title>
        <authorList>
            <person name="Probst A.J."/>
            <person name="Ladd B."/>
            <person name="Jarett J.K."/>
            <person name="Geller-Mcgrath D.E."/>
            <person name="Sieber C.M.K."/>
            <person name="Emerson J.B."/>
            <person name="Anantharaman K."/>
            <person name="Thomas B.C."/>
            <person name="Malmstrom R."/>
            <person name="Stieglmeier M."/>
            <person name="Klingl A."/>
            <person name="Woyke T."/>
            <person name="Ryan C.M."/>
            <person name="Banfield J.F."/>
        </authorList>
    </citation>
    <scope>NUCLEOTIDE SEQUENCE [LARGE SCALE GENOMIC DNA]</scope>
</reference>
<dbReference type="InterPro" id="IPR036081">
    <property type="entry name" value="Translin_sf"/>
</dbReference>
<evidence type="ECO:0000313" key="1">
    <source>
        <dbReference type="EMBL" id="PJA46276.1"/>
    </source>
</evidence>
<organism evidence="1 2">
    <name type="scientific">Candidatus Uhrbacteria bacterium CG_4_9_14_3_um_filter_50_9</name>
    <dbReference type="NCBI Taxonomy" id="1975035"/>
    <lineage>
        <taxon>Bacteria</taxon>
        <taxon>Candidatus Uhriibacteriota</taxon>
    </lineage>
</organism>
<gene>
    <name evidence="1" type="ORF">CO174_00515</name>
</gene>
<comment type="caution">
    <text evidence="1">The sequence shown here is derived from an EMBL/GenBank/DDBJ whole genome shotgun (WGS) entry which is preliminary data.</text>
</comment>
<dbReference type="Pfam" id="PF01997">
    <property type="entry name" value="Translin"/>
    <property type="match status" value="1"/>
</dbReference>
<dbReference type="CDD" id="cd14820">
    <property type="entry name" value="TRAX"/>
    <property type="match status" value="1"/>
</dbReference>
<sequence length="191" mass="21821">MKTPAIFSQMSKRYGQREAARRELIGRSNEALSKSKRAIFALHRDDMRAAQALLMEAEELFKKIEGRFKTFPDLEQEGSYRAGVEEYAEAWLFESYLKTGKLGKIHARAMEPGIYLAGLSDATGEIVRYAMRQATLGNIQAVEEAREVVAMVIESLLDMDLTGYLRTKFDQAKKNLRRLEEMAYDLSLRAR</sequence>
<protein>
    <recommendedName>
        <fullName evidence="3">Translin</fullName>
    </recommendedName>
</protein>